<accession>A0A4Z1SVC7</accession>
<dbReference type="Gene3D" id="1.25.40.20">
    <property type="entry name" value="Ankyrin repeat-containing domain"/>
    <property type="match status" value="1"/>
</dbReference>
<dbReference type="VEuPathDB" id="GiardiaDB:GMRT_11452"/>
<sequence>MRPAKERIGRLIWKYDSREMYEDTSNQGYGIYRVTLPSVQEEMLERLEDLKEPVGTKRGELLDDLFIWPHHVDHDETAIYFTLYRPGKPLPLYLRDSTNEKERPTFSRLIEIFVQVAATVVQYQECTDEEYGFLRPDVIWIDDLFDVRIERKDIHGAFHLKEDKASLYATRDHFNRTLSQHTDTLLLAGLLYYLLTGDTPISVDEGEKCYHGLSYNKVITRIPNLSFDYIAFFSALLSSENDHILPKDLVRFSPFQQTIAKMADRTCNHERTVLEPPEDMHQAQPVVPPNTVILSTIHAVIDQTAGPAMKSQSVRSKKSLLTENSETVQSEASQKKSPKKAASTPIRNRNGTYASPSSKAHTSQSTSEHRILDQGTQTNMLATHITTLEETVLRLRLAMESDDTLNFKPFLHVANPMNDLPGNMKRLYHDLSQELVKQGEIKLDTSLRERIKSFVESTSRSAILETRLPVFRAICMLLDVTWQCDESGDLDLLLRGLNRYGQYVLSLERSLFIRLLAQVQGAGLKELGYSNSYGNVLVGHPTTSWNTEPDGWTARARMAEQGTICSRKGSSLMKTVRMSLAIVDNPTYLMLAAYLGFKDGVVAMKPFETNISSNGYTALMAAVLGRQGECIGELLEEVGMTTENRRTALMLAAQIGYVEGVQALISLEGKASGSDWYHTICRYSDDPEAETIIRLLLENGDFSISEMTSVASDLASP</sequence>
<keyword evidence="3" id="KW-1185">Reference proteome</keyword>
<dbReference type="PANTHER" id="PTHR24120:SF4">
    <property type="entry name" value="GH07239P"/>
    <property type="match status" value="1"/>
</dbReference>
<dbReference type="AlphaFoldDB" id="A0A4Z1SVC7"/>
<comment type="caution">
    <text evidence="2">The sequence shown here is derived from an EMBL/GenBank/DDBJ whole genome shotgun (WGS) entry which is preliminary data.</text>
</comment>
<dbReference type="OrthoDB" id="10253123at2759"/>
<dbReference type="EMBL" id="VDLU01000001">
    <property type="protein sequence ID" value="TNJ29756.1"/>
    <property type="molecule type" value="Genomic_DNA"/>
</dbReference>
<feature type="compositionally biased region" description="Polar residues" evidence="1">
    <location>
        <begin position="310"/>
        <end position="329"/>
    </location>
</feature>
<dbReference type="InterPro" id="IPR036770">
    <property type="entry name" value="Ankyrin_rpt-contain_sf"/>
</dbReference>
<protein>
    <submittedName>
        <fullName evidence="2">Uncharacterized protein</fullName>
    </submittedName>
</protein>
<evidence type="ECO:0000313" key="3">
    <source>
        <dbReference type="Proteomes" id="UP000315496"/>
    </source>
</evidence>
<dbReference type="SUPFAM" id="SSF48403">
    <property type="entry name" value="Ankyrin repeat"/>
    <property type="match status" value="1"/>
</dbReference>
<feature type="region of interest" description="Disordered" evidence="1">
    <location>
        <begin position="305"/>
        <end position="369"/>
    </location>
</feature>
<feature type="compositionally biased region" description="Polar residues" evidence="1">
    <location>
        <begin position="345"/>
        <end position="366"/>
    </location>
</feature>
<organism evidence="2 3">
    <name type="scientific">Giardia muris</name>
    <dbReference type="NCBI Taxonomy" id="5742"/>
    <lineage>
        <taxon>Eukaryota</taxon>
        <taxon>Metamonada</taxon>
        <taxon>Diplomonadida</taxon>
        <taxon>Hexamitidae</taxon>
        <taxon>Giardiinae</taxon>
        <taxon>Giardia</taxon>
    </lineage>
</organism>
<evidence type="ECO:0000313" key="2">
    <source>
        <dbReference type="EMBL" id="TNJ29756.1"/>
    </source>
</evidence>
<proteinExistence type="predicted"/>
<gene>
    <name evidence="2" type="ORF">GMRT_11452</name>
</gene>
<dbReference type="Proteomes" id="UP000315496">
    <property type="component" value="Chromosome 1"/>
</dbReference>
<evidence type="ECO:0000256" key="1">
    <source>
        <dbReference type="SAM" id="MobiDB-lite"/>
    </source>
</evidence>
<dbReference type="InterPro" id="IPR002110">
    <property type="entry name" value="Ankyrin_rpt"/>
</dbReference>
<dbReference type="Pfam" id="PF12796">
    <property type="entry name" value="Ank_2"/>
    <property type="match status" value="1"/>
</dbReference>
<reference evidence="2 3" key="1">
    <citation type="submission" date="2019-05" db="EMBL/GenBank/DDBJ databases">
        <title>The compact genome of Giardia muris reveals important steps in the evolution of intestinal protozoan parasites.</title>
        <authorList>
            <person name="Xu F."/>
            <person name="Jimenez-Gonzalez A."/>
            <person name="Einarsson E."/>
            <person name="Astvaldsson A."/>
            <person name="Peirasmaki D."/>
            <person name="Eckmann L."/>
            <person name="Andersson J.O."/>
            <person name="Svard S.G."/>
            <person name="Jerlstrom-Hultqvist J."/>
        </authorList>
    </citation>
    <scope>NUCLEOTIDE SEQUENCE [LARGE SCALE GENOMIC DNA]</scope>
    <source>
        <strain evidence="2 3">Roberts-Thomson</strain>
    </source>
</reference>
<name>A0A4Z1SVC7_GIAMU</name>
<dbReference type="PANTHER" id="PTHR24120">
    <property type="entry name" value="GH07239P"/>
    <property type="match status" value="1"/>
</dbReference>